<evidence type="ECO:0000256" key="2">
    <source>
        <dbReference type="ARBA" id="ARBA00023163"/>
    </source>
</evidence>
<dbReference type="Pfam" id="PF08279">
    <property type="entry name" value="HTH_11"/>
    <property type="match status" value="1"/>
</dbReference>
<dbReference type="PROSITE" id="PS52050">
    <property type="entry name" value="WYL"/>
    <property type="match status" value="1"/>
</dbReference>
<evidence type="ECO:0000259" key="3">
    <source>
        <dbReference type="PROSITE" id="PS51000"/>
    </source>
</evidence>
<name>A0A1I0CCF2_9FIRM</name>
<feature type="domain" description="HTH deoR-type" evidence="3">
    <location>
        <begin position="2"/>
        <end position="57"/>
    </location>
</feature>
<dbReference type="RefSeq" id="WP_090441839.1">
    <property type="nucleotide sequence ID" value="NZ_FOHU01000005.1"/>
</dbReference>
<dbReference type="PIRSF" id="PIRSF016838">
    <property type="entry name" value="PafC"/>
    <property type="match status" value="1"/>
</dbReference>
<proteinExistence type="predicted"/>
<dbReference type="InterPro" id="IPR057727">
    <property type="entry name" value="WCX_dom"/>
</dbReference>
<evidence type="ECO:0000256" key="1">
    <source>
        <dbReference type="ARBA" id="ARBA00023015"/>
    </source>
</evidence>
<dbReference type="GO" id="GO:0003700">
    <property type="term" value="F:DNA-binding transcription factor activity"/>
    <property type="evidence" value="ECO:0007669"/>
    <property type="project" value="InterPro"/>
</dbReference>
<keyword evidence="2" id="KW-0804">Transcription</keyword>
<dbReference type="STRING" id="426128.SAMN05660297_01565"/>
<dbReference type="Pfam" id="PF25583">
    <property type="entry name" value="WCX"/>
    <property type="match status" value="1"/>
</dbReference>
<dbReference type="OrthoDB" id="9815009at2"/>
<dbReference type="Pfam" id="PF13280">
    <property type="entry name" value="WYL"/>
    <property type="match status" value="1"/>
</dbReference>
<dbReference type="PANTHER" id="PTHR34580">
    <property type="match status" value="1"/>
</dbReference>
<dbReference type="GO" id="GO:0003677">
    <property type="term" value="F:DNA binding"/>
    <property type="evidence" value="ECO:0007669"/>
    <property type="project" value="UniProtKB-KW"/>
</dbReference>
<dbReference type="InterPro" id="IPR036390">
    <property type="entry name" value="WH_DNA-bd_sf"/>
</dbReference>
<dbReference type="InterPro" id="IPR051534">
    <property type="entry name" value="CBASS_pafABC_assoc_protein"/>
</dbReference>
<dbReference type="InterPro" id="IPR013196">
    <property type="entry name" value="HTH_11"/>
</dbReference>
<keyword evidence="4" id="KW-0238">DNA-binding</keyword>
<dbReference type="Gene3D" id="1.10.10.10">
    <property type="entry name" value="Winged helix-like DNA-binding domain superfamily/Winged helix DNA-binding domain"/>
    <property type="match status" value="1"/>
</dbReference>
<evidence type="ECO:0000313" key="4">
    <source>
        <dbReference type="EMBL" id="SET16614.1"/>
    </source>
</evidence>
<accession>A0A1I0CCF2</accession>
<keyword evidence="1" id="KW-0805">Transcription regulation</keyword>
<dbReference type="PROSITE" id="PS51000">
    <property type="entry name" value="HTH_DEOR_2"/>
    <property type="match status" value="1"/>
</dbReference>
<dbReference type="InterPro" id="IPR001034">
    <property type="entry name" value="DeoR_HTH"/>
</dbReference>
<gene>
    <name evidence="4" type="ORF">SAMN05660297_01565</name>
</gene>
<dbReference type="AlphaFoldDB" id="A0A1I0CCF2"/>
<dbReference type="InterPro" id="IPR026881">
    <property type="entry name" value="WYL_dom"/>
</dbReference>
<protein>
    <submittedName>
        <fullName evidence="4">Predicted DNA-binding transcriptional regulator YafY, contains an HTH and WYL domains</fullName>
    </submittedName>
</protein>
<dbReference type="InterPro" id="IPR028349">
    <property type="entry name" value="PafC-like"/>
</dbReference>
<sequence>MKLDRLLSILVVLLRKERVQAKELAEMFDVSVRTILRDIDAIDLAGIPIVTYQGVNGGIGIAEGYRLDRSLLTSEDMAEIITTLKGVAGSIPHSRQEIVIGKLENTMEPSQLEKLQNKANQLIIDLSPWGGNEAFKEKIAAIKKAINTHKEIQLIYKDAEGEKTERKIEPYSLVLKGQKWYLYGWCSMREDFRYFKLIRIQELSVLDTIFQPKEAKPQQLYWEDDWKQSNNMIEVELIFQKEVEDIVGDWFQGDAIKSQDGSLMVKTLLPENKGLYGFLLSFGTMVEVINPPHIRSNLGKIAGEVYKKYF</sequence>
<keyword evidence="5" id="KW-1185">Reference proteome</keyword>
<dbReference type="PANTHER" id="PTHR34580:SF1">
    <property type="entry name" value="PROTEIN PAFC"/>
    <property type="match status" value="1"/>
</dbReference>
<dbReference type="InterPro" id="IPR036388">
    <property type="entry name" value="WH-like_DNA-bd_sf"/>
</dbReference>
<organism evidence="4 5">
    <name type="scientific">Natronincola peptidivorans</name>
    <dbReference type="NCBI Taxonomy" id="426128"/>
    <lineage>
        <taxon>Bacteria</taxon>
        <taxon>Bacillati</taxon>
        <taxon>Bacillota</taxon>
        <taxon>Clostridia</taxon>
        <taxon>Peptostreptococcales</taxon>
        <taxon>Natronincolaceae</taxon>
        <taxon>Natronincola</taxon>
    </lineage>
</organism>
<reference evidence="4 5" key="1">
    <citation type="submission" date="2016-10" db="EMBL/GenBank/DDBJ databases">
        <authorList>
            <person name="de Groot N.N."/>
        </authorList>
    </citation>
    <scope>NUCLEOTIDE SEQUENCE [LARGE SCALE GENOMIC DNA]</scope>
    <source>
        <strain evidence="4 5">DSM 18979</strain>
    </source>
</reference>
<dbReference type="EMBL" id="FOHU01000005">
    <property type="protein sequence ID" value="SET16614.1"/>
    <property type="molecule type" value="Genomic_DNA"/>
</dbReference>
<evidence type="ECO:0000313" key="5">
    <source>
        <dbReference type="Proteomes" id="UP000199568"/>
    </source>
</evidence>
<dbReference type="Proteomes" id="UP000199568">
    <property type="component" value="Unassembled WGS sequence"/>
</dbReference>
<dbReference type="SUPFAM" id="SSF46785">
    <property type="entry name" value="Winged helix' DNA-binding domain"/>
    <property type="match status" value="1"/>
</dbReference>